<dbReference type="Gene3D" id="3.30.70.1730">
    <property type="match status" value="2"/>
</dbReference>
<dbReference type="PANTHER" id="PTHR11560">
    <property type="entry name" value="39S RIBOSOMAL PROTEIN L10, MITOCHONDRIAL"/>
    <property type="match status" value="1"/>
</dbReference>
<dbReference type="GeneTree" id="ENSGT00940000172406"/>
<protein>
    <recommendedName>
        <fullName evidence="2">Large ribosomal subunit protein uL10m</fullName>
    </recommendedName>
    <alternativeName>
        <fullName evidence="3">39S ribosomal protein L10, mitochondrial</fullName>
    </alternativeName>
</protein>
<dbReference type="Ensembl" id="ENSSTUT00000031307.1">
    <property type="protein sequence ID" value="ENSSTUP00000029922.1"/>
    <property type="gene ID" value="ENSSTUG00000012884.1"/>
</dbReference>
<proteinExistence type="inferred from homology"/>
<accession>A0A673Y644</accession>
<evidence type="ECO:0000256" key="1">
    <source>
        <dbReference type="ARBA" id="ARBA00008889"/>
    </source>
</evidence>
<evidence type="ECO:0000256" key="2">
    <source>
        <dbReference type="ARBA" id="ARBA00035707"/>
    </source>
</evidence>
<comment type="similarity">
    <text evidence="1">Belongs to the universal ribosomal protein uL10 family.</text>
</comment>
<dbReference type="Proteomes" id="UP000472277">
    <property type="component" value="Chromosome 10"/>
</dbReference>
<sequence length="199" mass="22281">MLWSTSLCPRLYRWLPLMQSVQHGSKGVTRHKKSMHILKQKLMTVTEYIPPKPAAPPGILTPPRQTKGTVFQDCKVIAVIQNNATNSEDILLLKHRSYLPDSPYINMGPLFIGQTVIFVSKEPKVKQMFLSLRTSPQVVLLGKYNLMVLLPAVVSDPGLGRAGERPDHDDPQTASMLQRHPTHLSLLLQQESKCTNLLG</sequence>
<dbReference type="InterPro" id="IPR043141">
    <property type="entry name" value="Ribosomal_uL10-like_sf"/>
</dbReference>
<name>A0A673Y644_SALTR</name>
<evidence type="ECO:0000313" key="4">
    <source>
        <dbReference type="Ensembl" id="ENSSTUP00000029922.1"/>
    </source>
</evidence>
<organism evidence="4 5">
    <name type="scientific">Salmo trutta</name>
    <name type="common">Brown trout</name>
    <dbReference type="NCBI Taxonomy" id="8032"/>
    <lineage>
        <taxon>Eukaryota</taxon>
        <taxon>Metazoa</taxon>
        <taxon>Chordata</taxon>
        <taxon>Craniata</taxon>
        <taxon>Vertebrata</taxon>
        <taxon>Euteleostomi</taxon>
        <taxon>Actinopterygii</taxon>
        <taxon>Neopterygii</taxon>
        <taxon>Teleostei</taxon>
        <taxon>Protacanthopterygii</taxon>
        <taxon>Salmoniformes</taxon>
        <taxon>Salmonidae</taxon>
        <taxon>Salmoninae</taxon>
        <taxon>Salmo</taxon>
    </lineage>
</organism>
<dbReference type="InterPro" id="IPR047865">
    <property type="entry name" value="Ribosomal_uL10_bac_type"/>
</dbReference>
<reference evidence="4" key="2">
    <citation type="submission" date="2025-09" db="UniProtKB">
        <authorList>
            <consortium name="Ensembl"/>
        </authorList>
    </citation>
    <scope>IDENTIFICATION</scope>
</reference>
<keyword evidence="5" id="KW-1185">Reference proteome</keyword>
<evidence type="ECO:0000313" key="5">
    <source>
        <dbReference type="Proteomes" id="UP000472277"/>
    </source>
</evidence>
<reference evidence="4" key="1">
    <citation type="submission" date="2025-08" db="UniProtKB">
        <authorList>
            <consortium name="Ensembl"/>
        </authorList>
    </citation>
    <scope>IDENTIFICATION</scope>
</reference>
<evidence type="ECO:0000256" key="3">
    <source>
        <dbReference type="ARBA" id="ARBA00035716"/>
    </source>
</evidence>
<dbReference type="InParanoid" id="A0A673Y644"/>
<dbReference type="AlphaFoldDB" id="A0A673Y644"/>